<keyword evidence="2" id="KW-1185">Reference proteome</keyword>
<reference evidence="3" key="1">
    <citation type="submission" date="2020-12" db="UniProtKB">
        <authorList>
            <consortium name="WormBaseParasite"/>
        </authorList>
    </citation>
    <scope>IDENTIFICATION</scope>
    <source>
        <strain evidence="3">MHco3</strain>
    </source>
</reference>
<evidence type="ECO:0000313" key="3">
    <source>
        <dbReference type="WBParaSite" id="HCON_00070440-00001"/>
    </source>
</evidence>
<evidence type="ECO:0000256" key="1">
    <source>
        <dbReference type="SAM" id="MobiDB-lite"/>
    </source>
</evidence>
<feature type="region of interest" description="Disordered" evidence="1">
    <location>
        <begin position="629"/>
        <end position="724"/>
    </location>
</feature>
<feature type="region of interest" description="Disordered" evidence="1">
    <location>
        <begin position="546"/>
        <end position="599"/>
    </location>
</feature>
<feature type="region of interest" description="Disordered" evidence="1">
    <location>
        <begin position="343"/>
        <end position="420"/>
    </location>
</feature>
<name>A0A7I4YBU4_HAECO</name>
<feature type="compositionally biased region" description="Basic and acidic residues" evidence="1">
    <location>
        <begin position="343"/>
        <end position="355"/>
    </location>
</feature>
<feature type="region of interest" description="Disordered" evidence="1">
    <location>
        <begin position="1"/>
        <end position="26"/>
    </location>
</feature>
<feature type="compositionally biased region" description="Low complexity" evidence="1">
    <location>
        <begin position="403"/>
        <end position="420"/>
    </location>
</feature>
<feature type="compositionally biased region" description="Basic and acidic residues" evidence="1">
    <location>
        <begin position="681"/>
        <end position="690"/>
    </location>
</feature>
<feature type="region of interest" description="Disordered" evidence="1">
    <location>
        <begin position="470"/>
        <end position="502"/>
    </location>
</feature>
<accession>A0A7I4YBU4</accession>
<dbReference type="OrthoDB" id="5820586at2759"/>
<feature type="compositionally biased region" description="Low complexity" evidence="1">
    <location>
        <begin position="356"/>
        <end position="365"/>
    </location>
</feature>
<dbReference type="AlphaFoldDB" id="A0A7I4YBU4"/>
<feature type="compositionally biased region" description="Polar residues" evidence="1">
    <location>
        <begin position="583"/>
        <end position="599"/>
    </location>
</feature>
<feature type="compositionally biased region" description="Polar residues" evidence="1">
    <location>
        <begin position="661"/>
        <end position="670"/>
    </location>
</feature>
<dbReference type="WBParaSite" id="HCON_00070440-00001">
    <property type="protein sequence ID" value="HCON_00070440-00001"/>
    <property type="gene ID" value="HCON_00070440"/>
</dbReference>
<feature type="compositionally biased region" description="Low complexity" evidence="1">
    <location>
        <begin position="477"/>
        <end position="502"/>
    </location>
</feature>
<feature type="compositionally biased region" description="Basic and acidic residues" evidence="1">
    <location>
        <begin position="557"/>
        <end position="573"/>
    </location>
</feature>
<proteinExistence type="predicted"/>
<feature type="compositionally biased region" description="Polar residues" evidence="1">
    <location>
        <begin position="10"/>
        <end position="19"/>
    </location>
</feature>
<evidence type="ECO:0000313" key="2">
    <source>
        <dbReference type="Proteomes" id="UP000025227"/>
    </source>
</evidence>
<sequence length="832" mass="90150">MPSRNKLRKTSSANNTSSECSKELRDLPEKDYHQLLASVAGLPKKILASESGGVSPGAGADVVTCGREQEKLTPAAQSCLEKLVGEIKNNNNSFMDYKIGKCTTFDDSVMTRRIEAFSAFTSTKKKPVRYEKEDMKFIDEDNDVEMMDLSSKSGLTLTFTRGNHEQTATEYMDDDIEAGLKTLDGTPPVNTFFDEWNEKNLLRNGRLLSRTQTILGPQSEGSFHPITEFVTGTDVIPSLTTAYEMPPLAKPLLPTPPTDDVTSTGLNATQTQLPNGVTNNIEDVITKSAVQEVVPNTRTELGKRKKGKKEKKENVIMAENVPGHMGQLSVEQLVHLIEGNHSEQNVKKQGQKDKSSSIVEVVSEETNQTKKERRRKSKELKENTQSTPPVVTIGAQQTKTGGPPAAATTTSSPPAASATAQPLKMEFTVANKRVTSPVSEKRRGKGAERNVRCSTEDCEEEFLSADEGVASPVGDEASTPPTVSTLTATTTTTTTASATSSASEVILDGRNYRADDEDVTQIERQCADEQEFITVNTKKKKVLEYTGKQQQRTGSAGKEERHQRVAERLEPARRSSLGMAPETRSTPLANSPLPSARRPTTASLADFLDDKVIDAAKMQTKSSVNIANVPKNVKKLHRNERNSQPDVEVSLPELPVERMSKSASQNPTSDSPERTFSYADAAKKSSEPSRDNSPACVAVASPSGKSESPAPTTPAPVSRPVETSDTEVLPCANVSAGASGAADGLSFFYDETEAALEENQNEADNGATPEGAFVLNLGGKTVHFAKGMASSPVDAPPSNSHHMCMVEMLAQRWKMFQEGHVPQIYQPRIISS</sequence>
<organism evidence="2 3">
    <name type="scientific">Haemonchus contortus</name>
    <name type="common">Barber pole worm</name>
    <dbReference type="NCBI Taxonomy" id="6289"/>
    <lineage>
        <taxon>Eukaryota</taxon>
        <taxon>Metazoa</taxon>
        <taxon>Ecdysozoa</taxon>
        <taxon>Nematoda</taxon>
        <taxon>Chromadorea</taxon>
        <taxon>Rhabditida</taxon>
        <taxon>Rhabditina</taxon>
        <taxon>Rhabditomorpha</taxon>
        <taxon>Strongyloidea</taxon>
        <taxon>Trichostrongylidae</taxon>
        <taxon>Haemonchus</taxon>
    </lineage>
</organism>
<dbReference type="Proteomes" id="UP000025227">
    <property type="component" value="Unplaced"/>
</dbReference>
<protein>
    <submittedName>
        <fullName evidence="3">Serine-rich adhesin for platelets</fullName>
    </submittedName>
</protein>
<feature type="compositionally biased region" description="Polar residues" evidence="1">
    <location>
        <begin position="383"/>
        <end position="400"/>
    </location>
</feature>